<evidence type="ECO:0000313" key="3">
    <source>
        <dbReference type="Proteomes" id="UP000313359"/>
    </source>
</evidence>
<evidence type="ECO:0000256" key="1">
    <source>
        <dbReference type="SAM" id="MobiDB-lite"/>
    </source>
</evidence>
<name>A0A5C2SIK0_9APHY</name>
<protein>
    <submittedName>
        <fullName evidence="2">Uncharacterized protein</fullName>
    </submittedName>
</protein>
<organism evidence="2 3">
    <name type="scientific">Lentinus tigrinus ALCF2SS1-6</name>
    <dbReference type="NCBI Taxonomy" id="1328759"/>
    <lineage>
        <taxon>Eukaryota</taxon>
        <taxon>Fungi</taxon>
        <taxon>Dikarya</taxon>
        <taxon>Basidiomycota</taxon>
        <taxon>Agaricomycotina</taxon>
        <taxon>Agaricomycetes</taxon>
        <taxon>Polyporales</taxon>
        <taxon>Polyporaceae</taxon>
        <taxon>Lentinus</taxon>
    </lineage>
</organism>
<dbReference type="AlphaFoldDB" id="A0A5C2SIK0"/>
<evidence type="ECO:0000313" key="2">
    <source>
        <dbReference type="EMBL" id="RPD61246.1"/>
    </source>
</evidence>
<dbReference type="OrthoDB" id="2641274at2759"/>
<sequence>MPNLLSSLRTFFRRVLGLPMTHNDLRTLLDVKDGSEDFWFDHFEGAFITLCKNSYEPGSSLPPVSNFCISEIALKKKKTGSQHEFVHALIRESDQPDAPIVAVLKCERCVSDDVGPFTHARAMSSNTSVSSTPSSQSLRTSIVAHDKVVVLPLSKWSEPSLSNGAIYKCKFTANPPSLTQLAVAVYAIHQSSHLYTLHEKQCYWFAATLFRILLGHPFDSLGDGQAVRDMIPGGRVRAGTFWRFIRVVDDDKVEKLYPAVDAEYRNRLALREQELQDARGMHRALAEARAREEEAKVREEEAKAREEQARAEAEEAKAQVAAMKKMMEQMSAATSAGSHTA</sequence>
<dbReference type="STRING" id="1328759.A0A5C2SIK0"/>
<proteinExistence type="predicted"/>
<gene>
    <name evidence="2" type="ORF">L227DRAFT_63056</name>
</gene>
<dbReference type="Proteomes" id="UP000313359">
    <property type="component" value="Unassembled WGS sequence"/>
</dbReference>
<accession>A0A5C2SIK0</accession>
<reference evidence="2" key="1">
    <citation type="journal article" date="2018" name="Genome Biol. Evol.">
        <title>Genomics and development of Lentinus tigrinus, a white-rot wood-decaying mushroom with dimorphic fruiting bodies.</title>
        <authorList>
            <person name="Wu B."/>
            <person name="Xu Z."/>
            <person name="Knudson A."/>
            <person name="Carlson A."/>
            <person name="Chen N."/>
            <person name="Kovaka S."/>
            <person name="LaButti K."/>
            <person name="Lipzen A."/>
            <person name="Pennachio C."/>
            <person name="Riley R."/>
            <person name="Schakwitz W."/>
            <person name="Umezawa K."/>
            <person name="Ohm R.A."/>
            <person name="Grigoriev I.V."/>
            <person name="Nagy L.G."/>
            <person name="Gibbons J."/>
            <person name="Hibbett D."/>
        </authorList>
    </citation>
    <scope>NUCLEOTIDE SEQUENCE [LARGE SCALE GENOMIC DNA]</scope>
    <source>
        <strain evidence="2">ALCF2SS1-6</strain>
    </source>
</reference>
<dbReference type="EMBL" id="ML122262">
    <property type="protein sequence ID" value="RPD61246.1"/>
    <property type="molecule type" value="Genomic_DNA"/>
</dbReference>
<keyword evidence="3" id="KW-1185">Reference proteome</keyword>
<feature type="region of interest" description="Disordered" evidence="1">
    <location>
        <begin position="292"/>
        <end position="316"/>
    </location>
</feature>